<evidence type="ECO:0008006" key="4">
    <source>
        <dbReference type="Google" id="ProtNLM"/>
    </source>
</evidence>
<proteinExistence type="predicted"/>
<accession>A0A432Z9X6</accession>
<feature type="transmembrane region" description="Helical" evidence="1">
    <location>
        <begin position="16"/>
        <end position="36"/>
    </location>
</feature>
<keyword evidence="1" id="KW-1133">Transmembrane helix</keyword>
<keyword evidence="1" id="KW-0812">Transmembrane</keyword>
<gene>
    <name evidence="2" type="ORF">CWI80_05220</name>
</gene>
<dbReference type="Proteomes" id="UP000287022">
    <property type="component" value="Unassembled WGS sequence"/>
</dbReference>
<evidence type="ECO:0000313" key="2">
    <source>
        <dbReference type="EMBL" id="RUO74738.1"/>
    </source>
</evidence>
<protein>
    <recommendedName>
        <fullName evidence="4">Type II secretory pathway component</fullName>
    </recommendedName>
</protein>
<dbReference type="AlphaFoldDB" id="A0A432Z9X6"/>
<comment type="caution">
    <text evidence="2">The sequence shown here is derived from an EMBL/GenBank/DDBJ whole genome shotgun (WGS) entry which is preliminary data.</text>
</comment>
<keyword evidence="1" id="KW-0472">Membrane</keyword>
<evidence type="ECO:0000256" key="1">
    <source>
        <dbReference type="SAM" id="Phobius"/>
    </source>
</evidence>
<evidence type="ECO:0000313" key="3">
    <source>
        <dbReference type="Proteomes" id="UP000287022"/>
    </source>
</evidence>
<dbReference type="STRING" id="1122124.GCA_000423165_00356"/>
<reference evidence="3" key="1">
    <citation type="journal article" date="2018" name="Front. Microbiol.">
        <title>Genome-Based Analysis Reveals the Taxonomy and Diversity of the Family Idiomarinaceae.</title>
        <authorList>
            <person name="Liu Y."/>
            <person name="Lai Q."/>
            <person name="Shao Z."/>
        </authorList>
    </citation>
    <scope>NUCLEOTIDE SEQUENCE [LARGE SCALE GENOMIC DNA]</scope>
    <source>
        <strain evidence="3">c121</strain>
    </source>
</reference>
<organism evidence="2 3">
    <name type="scientific">Pseudidiomarina sediminum</name>
    <dbReference type="NCBI Taxonomy" id="431675"/>
    <lineage>
        <taxon>Bacteria</taxon>
        <taxon>Pseudomonadati</taxon>
        <taxon>Pseudomonadota</taxon>
        <taxon>Gammaproteobacteria</taxon>
        <taxon>Alteromonadales</taxon>
        <taxon>Idiomarinaceae</taxon>
        <taxon>Pseudidiomarina</taxon>
    </lineage>
</organism>
<sequence length="155" mass="16742">MFHNHASSILRHQRGAALAIAIFIIVVLSLIGLTVVKMVRDATMSTVVEVYGTRTEAAARSGAELFLTQLFPLSAPTQTALCPVRVGTTPQTAVLTQNLAAAGLDRCSIRVFCDRLDLSAPYQGTHFRIVSQANCHADSMQFSRQLLLEASDGIE</sequence>
<dbReference type="EMBL" id="PIQE01000001">
    <property type="protein sequence ID" value="RUO74738.1"/>
    <property type="molecule type" value="Genomic_DNA"/>
</dbReference>
<keyword evidence="3" id="KW-1185">Reference proteome</keyword>
<name>A0A432Z9X6_9GAMM</name>